<dbReference type="PANTHER" id="PTHR42924">
    <property type="entry name" value="EXONUCLEASE"/>
    <property type="match status" value="1"/>
</dbReference>
<dbReference type="PANTHER" id="PTHR42924:SF3">
    <property type="entry name" value="POLYMERASE_HISTIDINOL PHOSPHATASE N-TERMINAL DOMAIN-CONTAINING PROTEIN"/>
    <property type="match status" value="1"/>
</dbReference>
<dbReference type="CDD" id="cd07432">
    <property type="entry name" value="PHP_HisPPase"/>
    <property type="match status" value="1"/>
</dbReference>
<keyword evidence="1" id="KW-0732">Signal</keyword>
<dbReference type="InterPro" id="IPR016195">
    <property type="entry name" value="Pol/histidinol_Pase-like"/>
</dbReference>
<comment type="caution">
    <text evidence="2">The sequence shown here is derived from an EMBL/GenBank/DDBJ whole genome shotgun (WGS) entry which is preliminary data.</text>
</comment>
<evidence type="ECO:0000313" key="2">
    <source>
        <dbReference type="EMBL" id="GAA4898986.1"/>
    </source>
</evidence>
<dbReference type="Gene3D" id="3.20.20.140">
    <property type="entry name" value="Metal-dependent hydrolases"/>
    <property type="match status" value="1"/>
</dbReference>
<gene>
    <name evidence="2" type="ORF">GCM10023333_35620</name>
</gene>
<feature type="chain" id="PRO_5045831899" evidence="1">
    <location>
        <begin position="18"/>
        <end position="490"/>
    </location>
</feature>
<sequence length="490" mass="53999">MKNWLLGLMLATGLAQAEPMILTGTLTHADHNTYREVPFEVPAGTEAIYVKVSHDGQDDNTVIDLGMYDPFGFRGWSGGNKTEFYISQFDATPSYRPGPILHGTWHLILGLPNVSIGVETDFRAEITLINSENRGNSTEFHTPISTERGWYRGDFHAHTGHSDGSCTSLAGNKVPCPVHKTLDAALEAGLDFVSVTDHNTLTHQATLRELAPYYDTIAVIAGREVTTFNGHANVFSANQPTDFQLGSNRLPTLSHLYQQVEDQNALISINHPGRPTGAECMGCGWNPPGNDYSRVDAIEIVNTPQYLLHETFDHPLSGIPFWEQKLEQGYRIIGIGGSDNHEPDVDYGDPKYRFAPVTVVKADSLSQADILDAVRVGRIYLDLALEPGRLIDIEARNGNQSGFMGDTLTANQGDRIELTFITEQAEGLSLELITSSGLTIEHGELQVNQSESQHQMSYTSDGERSWVRANLRDSDGRLVMVSNPVFINFD</sequence>
<dbReference type="EMBL" id="BAABJZ010000101">
    <property type="protein sequence ID" value="GAA4898986.1"/>
    <property type="molecule type" value="Genomic_DNA"/>
</dbReference>
<evidence type="ECO:0000256" key="1">
    <source>
        <dbReference type="SAM" id="SignalP"/>
    </source>
</evidence>
<organism evidence="2 3">
    <name type="scientific">Ferrimonas pelagia</name>
    <dbReference type="NCBI Taxonomy" id="1177826"/>
    <lineage>
        <taxon>Bacteria</taxon>
        <taxon>Pseudomonadati</taxon>
        <taxon>Pseudomonadota</taxon>
        <taxon>Gammaproteobacteria</taxon>
        <taxon>Alteromonadales</taxon>
        <taxon>Ferrimonadaceae</taxon>
        <taxon>Ferrimonas</taxon>
    </lineage>
</organism>
<feature type="signal peptide" evidence="1">
    <location>
        <begin position="1"/>
        <end position="17"/>
    </location>
</feature>
<keyword evidence="3" id="KW-1185">Reference proteome</keyword>
<dbReference type="SUPFAM" id="SSF89550">
    <property type="entry name" value="PHP domain-like"/>
    <property type="match status" value="1"/>
</dbReference>
<reference evidence="3" key="1">
    <citation type="journal article" date="2019" name="Int. J. Syst. Evol. Microbiol.">
        <title>The Global Catalogue of Microorganisms (GCM) 10K type strain sequencing project: providing services to taxonomists for standard genome sequencing and annotation.</title>
        <authorList>
            <consortium name="The Broad Institute Genomics Platform"/>
            <consortium name="The Broad Institute Genome Sequencing Center for Infectious Disease"/>
            <person name="Wu L."/>
            <person name="Ma J."/>
        </authorList>
    </citation>
    <scope>NUCLEOTIDE SEQUENCE [LARGE SCALE GENOMIC DNA]</scope>
    <source>
        <strain evidence="3">JCM 18401</strain>
    </source>
</reference>
<protein>
    <submittedName>
        <fullName evidence="2">CehA/McbA family metallohydrolase</fullName>
    </submittedName>
</protein>
<dbReference type="Proteomes" id="UP001499988">
    <property type="component" value="Unassembled WGS sequence"/>
</dbReference>
<evidence type="ECO:0000313" key="3">
    <source>
        <dbReference type="Proteomes" id="UP001499988"/>
    </source>
</evidence>
<accession>A0ABP9FFM9</accession>
<proteinExistence type="predicted"/>
<dbReference type="NCBIfam" id="NF038032">
    <property type="entry name" value="CehA_McbA_metalo"/>
    <property type="match status" value="1"/>
</dbReference>
<name>A0ABP9FFM9_9GAMM</name>
<dbReference type="RefSeq" id="WP_345336822.1">
    <property type="nucleotide sequence ID" value="NZ_BAABJZ010000101.1"/>
</dbReference>
<dbReference type="InterPro" id="IPR052018">
    <property type="entry name" value="PHP_domain"/>
</dbReference>